<keyword evidence="3" id="KW-1185">Reference proteome</keyword>
<evidence type="ECO:0000313" key="3">
    <source>
        <dbReference type="Proteomes" id="UP000054721"/>
    </source>
</evidence>
<dbReference type="Proteomes" id="UP000054721">
    <property type="component" value="Unassembled WGS sequence"/>
</dbReference>
<name>A0A0V1KT74_9BILA</name>
<dbReference type="OrthoDB" id="10523165at2759"/>
<feature type="transmembrane region" description="Helical" evidence="1">
    <location>
        <begin position="6"/>
        <end position="26"/>
    </location>
</feature>
<dbReference type="AlphaFoldDB" id="A0A0V1KT74"/>
<accession>A0A0V1KT74</accession>
<protein>
    <submittedName>
        <fullName evidence="2">Uncharacterized protein</fullName>
    </submittedName>
</protein>
<proteinExistence type="predicted"/>
<comment type="caution">
    <text evidence="2">The sequence shown here is derived from an EMBL/GenBank/DDBJ whole genome shotgun (WGS) entry which is preliminary data.</text>
</comment>
<keyword evidence="1" id="KW-0812">Transmembrane</keyword>
<dbReference type="EMBL" id="JYDW01000277">
    <property type="protein sequence ID" value="KRZ50162.1"/>
    <property type="molecule type" value="Genomic_DNA"/>
</dbReference>
<evidence type="ECO:0000256" key="1">
    <source>
        <dbReference type="SAM" id="Phobius"/>
    </source>
</evidence>
<keyword evidence="1" id="KW-1133">Transmembrane helix</keyword>
<organism evidence="2 3">
    <name type="scientific">Trichinella nativa</name>
    <dbReference type="NCBI Taxonomy" id="6335"/>
    <lineage>
        <taxon>Eukaryota</taxon>
        <taxon>Metazoa</taxon>
        <taxon>Ecdysozoa</taxon>
        <taxon>Nematoda</taxon>
        <taxon>Enoplea</taxon>
        <taxon>Dorylaimia</taxon>
        <taxon>Trichinellida</taxon>
        <taxon>Trichinellidae</taxon>
        <taxon>Trichinella</taxon>
    </lineage>
</organism>
<evidence type="ECO:0000313" key="2">
    <source>
        <dbReference type="EMBL" id="KRZ50162.1"/>
    </source>
</evidence>
<reference evidence="2 3" key="1">
    <citation type="submission" date="2015-05" db="EMBL/GenBank/DDBJ databases">
        <title>Evolution of Trichinella species and genotypes.</title>
        <authorList>
            <person name="Korhonen P.K."/>
            <person name="Edoardo P."/>
            <person name="Giuseppe L.R."/>
            <person name="Gasser R.B."/>
        </authorList>
    </citation>
    <scope>NUCLEOTIDE SEQUENCE [LARGE SCALE GENOMIC DNA]</scope>
    <source>
        <strain evidence="2">ISS10</strain>
    </source>
</reference>
<keyword evidence="1" id="KW-0472">Membrane</keyword>
<gene>
    <name evidence="2" type="ORF">T02_4229</name>
</gene>
<sequence>MNRIVIHYSCMMLHPSSIRFITFIVLRRQISKKRVEAVDMRGTVIPVPENHPFFVVVDGVGSDFVRACDQVKCEYRRRSYDLNV</sequence>